<dbReference type="GO" id="GO:0006777">
    <property type="term" value="P:Mo-molybdopterin cofactor biosynthetic process"/>
    <property type="evidence" value="ECO:0007669"/>
    <property type="project" value="TreeGrafter"/>
</dbReference>
<evidence type="ECO:0000259" key="1">
    <source>
        <dbReference type="SMART" id="SM00852"/>
    </source>
</evidence>
<dbReference type="AlphaFoldDB" id="X1IKZ0"/>
<sequence length="206" mass="22631">APLRSGTIRDSNSYQLAAQIENLGITAINYGIVKDTSSEIQQAISTLEQKTDVILVSGGVSAGDYDMVPEEIKKAGYQIIFHKVLIKPGMPLLFAVKNKKYCFGLPGNPVSTFVQFEFLIKPFLHALMGGVFNPYQIMLPVAVDFNLKETDRDSIIPVKIADGIIHPLEYHGSAHINALTYADGFIKIQRGLAVLKKGELTDVRLI</sequence>
<dbReference type="InterPro" id="IPR005111">
    <property type="entry name" value="MoeA_C_domain_IV"/>
</dbReference>
<dbReference type="PANTHER" id="PTHR10192:SF5">
    <property type="entry name" value="GEPHYRIN"/>
    <property type="match status" value="1"/>
</dbReference>
<feature type="domain" description="MoaB/Mog" evidence="1">
    <location>
        <begin position="1"/>
        <end position="126"/>
    </location>
</feature>
<protein>
    <recommendedName>
        <fullName evidence="1">MoaB/Mog domain-containing protein</fullName>
    </recommendedName>
</protein>
<dbReference type="InterPro" id="IPR036425">
    <property type="entry name" value="MoaB/Mog-like_dom_sf"/>
</dbReference>
<organism evidence="2">
    <name type="scientific">marine sediment metagenome</name>
    <dbReference type="NCBI Taxonomy" id="412755"/>
    <lineage>
        <taxon>unclassified sequences</taxon>
        <taxon>metagenomes</taxon>
        <taxon>ecological metagenomes</taxon>
    </lineage>
</organism>
<dbReference type="NCBIfam" id="TIGR00177">
    <property type="entry name" value="molyb_syn"/>
    <property type="match status" value="1"/>
</dbReference>
<dbReference type="EMBL" id="BARU01022560">
    <property type="protein sequence ID" value="GAH58223.1"/>
    <property type="molecule type" value="Genomic_DNA"/>
</dbReference>
<evidence type="ECO:0000313" key="2">
    <source>
        <dbReference type="EMBL" id="GAH58223.1"/>
    </source>
</evidence>
<accession>X1IKZ0</accession>
<dbReference type="Gene3D" id="3.40.980.10">
    <property type="entry name" value="MoaB/Mog-like domain"/>
    <property type="match status" value="1"/>
</dbReference>
<reference evidence="2" key="1">
    <citation type="journal article" date="2014" name="Front. Microbiol.">
        <title>High frequency of phylogenetically diverse reductive dehalogenase-homologous genes in deep subseafloor sedimentary metagenomes.</title>
        <authorList>
            <person name="Kawai M."/>
            <person name="Futagami T."/>
            <person name="Toyoda A."/>
            <person name="Takaki Y."/>
            <person name="Nishi S."/>
            <person name="Hori S."/>
            <person name="Arai W."/>
            <person name="Tsubouchi T."/>
            <person name="Morono Y."/>
            <person name="Uchiyama I."/>
            <person name="Ito T."/>
            <person name="Fujiyama A."/>
            <person name="Inagaki F."/>
            <person name="Takami H."/>
        </authorList>
    </citation>
    <scope>NUCLEOTIDE SEQUENCE</scope>
    <source>
        <strain evidence="2">Expedition CK06-06</strain>
    </source>
</reference>
<dbReference type="Pfam" id="PF00994">
    <property type="entry name" value="MoCF_biosynth"/>
    <property type="match status" value="1"/>
</dbReference>
<dbReference type="SUPFAM" id="SSF63867">
    <property type="entry name" value="MoeA C-terminal domain-like"/>
    <property type="match status" value="1"/>
</dbReference>
<dbReference type="GO" id="GO:0005829">
    <property type="term" value="C:cytosol"/>
    <property type="evidence" value="ECO:0007669"/>
    <property type="project" value="TreeGrafter"/>
</dbReference>
<feature type="non-terminal residue" evidence="2">
    <location>
        <position position="1"/>
    </location>
</feature>
<dbReference type="SMART" id="SM00852">
    <property type="entry name" value="MoCF_biosynth"/>
    <property type="match status" value="1"/>
</dbReference>
<proteinExistence type="predicted"/>
<dbReference type="InterPro" id="IPR038987">
    <property type="entry name" value="MoeA-like"/>
</dbReference>
<dbReference type="PANTHER" id="PTHR10192">
    <property type="entry name" value="MOLYBDOPTERIN BIOSYNTHESIS PROTEIN"/>
    <property type="match status" value="1"/>
</dbReference>
<comment type="caution">
    <text evidence="2">The sequence shown here is derived from an EMBL/GenBank/DDBJ whole genome shotgun (WGS) entry which is preliminary data.</text>
</comment>
<dbReference type="Gene3D" id="2.40.340.10">
    <property type="entry name" value="MoeA, C-terminal, domain IV"/>
    <property type="match status" value="1"/>
</dbReference>
<dbReference type="SUPFAM" id="SSF53218">
    <property type="entry name" value="Molybdenum cofactor biosynthesis proteins"/>
    <property type="match status" value="1"/>
</dbReference>
<dbReference type="Pfam" id="PF03454">
    <property type="entry name" value="MoeA_C"/>
    <property type="match status" value="1"/>
</dbReference>
<dbReference type="InterPro" id="IPR036688">
    <property type="entry name" value="MoeA_C_domain_IV_sf"/>
</dbReference>
<dbReference type="GO" id="GO:0061599">
    <property type="term" value="F:molybdopterin molybdotransferase activity"/>
    <property type="evidence" value="ECO:0007669"/>
    <property type="project" value="TreeGrafter"/>
</dbReference>
<name>X1IKZ0_9ZZZZ</name>
<dbReference type="InterPro" id="IPR001453">
    <property type="entry name" value="MoaB/Mog_dom"/>
</dbReference>
<gene>
    <name evidence="2" type="ORF">S03H2_36730</name>
</gene>